<dbReference type="PANTHER" id="PTHR38600:SF1">
    <property type="entry name" value="TRANSCRIPTIONAL REGULATORY PROTEIN"/>
    <property type="match status" value="1"/>
</dbReference>
<sequence length="107" mass="12707">MNQAARQQHDIFFAIADPTRRKMIQLLSKEKELALHELTPHFPIGRTAVTKHLTILNEVNLVYKRKVGRETIFSFNGAPLQEIKDWVLYYEEFWRERGNLLKNILEE</sequence>
<dbReference type="AlphaFoldDB" id="A0A162F762"/>
<dbReference type="OrthoDB" id="9799175at2"/>
<dbReference type="RefSeq" id="WP_045479042.1">
    <property type="nucleotide sequence ID" value="NZ_LTAO01000001.1"/>
</dbReference>
<evidence type="ECO:0000259" key="2">
    <source>
        <dbReference type="PROSITE" id="PS50987"/>
    </source>
</evidence>
<dbReference type="GO" id="GO:0003677">
    <property type="term" value="F:DNA binding"/>
    <property type="evidence" value="ECO:0007669"/>
    <property type="project" value="UniProtKB-KW"/>
</dbReference>
<name>A0A162F762_9BACI</name>
<dbReference type="STRING" id="519424.AZF04_01045"/>
<evidence type="ECO:0000256" key="1">
    <source>
        <dbReference type="ARBA" id="ARBA00023125"/>
    </source>
</evidence>
<comment type="caution">
    <text evidence="3">The sequence shown here is derived from an EMBL/GenBank/DDBJ whole genome shotgun (WGS) entry which is preliminary data.</text>
</comment>
<keyword evidence="1" id="KW-0238">DNA-binding</keyword>
<dbReference type="InterPro" id="IPR036390">
    <property type="entry name" value="WH_DNA-bd_sf"/>
</dbReference>
<dbReference type="SMART" id="SM00418">
    <property type="entry name" value="HTH_ARSR"/>
    <property type="match status" value="1"/>
</dbReference>
<dbReference type="Gene3D" id="1.10.10.10">
    <property type="entry name" value="Winged helix-like DNA-binding domain superfamily/Winged helix DNA-binding domain"/>
    <property type="match status" value="1"/>
</dbReference>
<reference evidence="3" key="1">
    <citation type="submission" date="2016-02" db="EMBL/GenBank/DDBJ databases">
        <title>Genome sequence of Bacillus trypoxylicola KCTC 13244(T).</title>
        <authorList>
            <person name="Jeong H."/>
            <person name="Park S.-H."/>
            <person name="Choi S.-K."/>
        </authorList>
    </citation>
    <scope>NUCLEOTIDE SEQUENCE [LARGE SCALE GENOMIC DNA]</scope>
    <source>
        <strain evidence="3">KCTC 13244</strain>
    </source>
</reference>
<dbReference type="NCBIfam" id="NF033788">
    <property type="entry name" value="HTH_metalloreg"/>
    <property type="match status" value="1"/>
</dbReference>
<dbReference type="Proteomes" id="UP000075806">
    <property type="component" value="Unassembled WGS sequence"/>
</dbReference>
<dbReference type="InterPro" id="IPR001845">
    <property type="entry name" value="HTH_ArsR_DNA-bd_dom"/>
</dbReference>
<dbReference type="SUPFAM" id="SSF46785">
    <property type="entry name" value="Winged helix' DNA-binding domain"/>
    <property type="match status" value="1"/>
</dbReference>
<feature type="domain" description="HTH arsR-type" evidence="2">
    <location>
        <begin position="1"/>
        <end position="95"/>
    </location>
</feature>
<keyword evidence="4" id="KW-1185">Reference proteome</keyword>
<dbReference type="InterPro" id="IPR036388">
    <property type="entry name" value="WH-like_DNA-bd_sf"/>
</dbReference>
<dbReference type="EMBL" id="LTAO01000001">
    <property type="protein sequence ID" value="KYG34949.1"/>
    <property type="molecule type" value="Genomic_DNA"/>
</dbReference>
<dbReference type="CDD" id="cd00090">
    <property type="entry name" value="HTH_ARSR"/>
    <property type="match status" value="1"/>
</dbReference>
<accession>A0A162F762</accession>
<dbReference type="Pfam" id="PF01022">
    <property type="entry name" value="HTH_5"/>
    <property type="match status" value="1"/>
</dbReference>
<dbReference type="PROSITE" id="PS50987">
    <property type="entry name" value="HTH_ARSR_2"/>
    <property type="match status" value="1"/>
</dbReference>
<evidence type="ECO:0000313" key="4">
    <source>
        <dbReference type="Proteomes" id="UP000075806"/>
    </source>
</evidence>
<gene>
    <name evidence="3" type="ORF">AZF04_01045</name>
</gene>
<protein>
    <submittedName>
        <fullName evidence="3">Transcriptional regulator</fullName>
    </submittedName>
</protein>
<dbReference type="PANTHER" id="PTHR38600">
    <property type="entry name" value="TRANSCRIPTIONAL REGULATORY PROTEIN"/>
    <property type="match status" value="1"/>
</dbReference>
<dbReference type="GO" id="GO:0003700">
    <property type="term" value="F:DNA-binding transcription factor activity"/>
    <property type="evidence" value="ECO:0007669"/>
    <property type="project" value="InterPro"/>
</dbReference>
<evidence type="ECO:0000313" key="3">
    <source>
        <dbReference type="EMBL" id="KYG34949.1"/>
    </source>
</evidence>
<dbReference type="InterPro" id="IPR011991">
    <property type="entry name" value="ArsR-like_HTH"/>
</dbReference>
<dbReference type="PRINTS" id="PR00778">
    <property type="entry name" value="HTHARSR"/>
</dbReference>
<organism evidence="3 4">
    <name type="scientific">Alkalihalobacillus trypoxylicola</name>
    <dbReference type="NCBI Taxonomy" id="519424"/>
    <lineage>
        <taxon>Bacteria</taxon>
        <taxon>Bacillati</taxon>
        <taxon>Bacillota</taxon>
        <taxon>Bacilli</taxon>
        <taxon>Bacillales</taxon>
        <taxon>Bacillaceae</taxon>
        <taxon>Alkalihalobacillus</taxon>
    </lineage>
</organism>
<proteinExistence type="predicted"/>